<reference evidence="7 8" key="1">
    <citation type="journal article" date="2018" name="Front. Microbiol.">
        <title>Genome-Wide Analysis of Corynespora cassiicola Leaf Fall Disease Putative Effectors.</title>
        <authorList>
            <person name="Lopez D."/>
            <person name="Ribeiro S."/>
            <person name="Label P."/>
            <person name="Fumanal B."/>
            <person name="Venisse J.S."/>
            <person name="Kohler A."/>
            <person name="de Oliveira R.R."/>
            <person name="Labutti K."/>
            <person name="Lipzen A."/>
            <person name="Lail K."/>
            <person name="Bauer D."/>
            <person name="Ohm R.A."/>
            <person name="Barry K.W."/>
            <person name="Spatafora J."/>
            <person name="Grigoriev I.V."/>
            <person name="Martin F.M."/>
            <person name="Pujade-Renaud V."/>
        </authorList>
    </citation>
    <scope>NUCLEOTIDE SEQUENCE [LARGE SCALE GENOMIC DNA]</scope>
    <source>
        <strain evidence="7 8">Philippines</strain>
    </source>
</reference>
<evidence type="ECO:0000256" key="1">
    <source>
        <dbReference type="ARBA" id="ARBA00001971"/>
    </source>
</evidence>
<dbReference type="OrthoDB" id="1470350at2759"/>
<keyword evidence="8" id="KW-1185">Reference proteome</keyword>
<dbReference type="PANTHER" id="PTHR24305:SF210">
    <property type="entry name" value="CYTOCHROME P450 MONOOXYGENASE ASQL-RELATED"/>
    <property type="match status" value="1"/>
</dbReference>
<evidence type="ECO:0000256" key="3">
    <source>
        <dbReference type="ARBA" id="ARBA00022617"/>
    </source>
</evidence>
<evidence type="ECO:0000256" key="4">
    <source>
        <dbReference type="ARBA" id="ARBA00022723"/>
    </source>
</evidence>
<dbReference type="PRINTS" id="PR00385">
    <property type="entry name" value="P450"/>
</dbReference>
<dbReference type="GO" id="GO:0004497">
    <property type="term" value="F:monooxygenase activity"/>
    <property type="evidence" value="ECO:0007669"/>
    <property type="project" value="InterPro"/>
</dbReference>
<organism evidence="7 8">
    <name type="scientific">Corynespora cassiicola Philippines</name>
    <dbReference type="NCBI Taxonomy" id="1448308"/>
    <lineage>
        <taxon>Eukaryota</taxon>
        <taxon>Fungi</taxon>
        <taxon>Dikarya</taxon>
        <taxon>Ascomycota</taxon>
        <taxon>Pezizomycotina</taxon>
        <taxon>Dothideomycetes</taxon>
        <taxon>Pleosporomycetidae</taxon>
        <taxon>Pleosporales</taxon>
        <taxon>Corynesporascaceae</taxon>
        <taxon>Corynespora</taxon>
    </lineage>
</organism>
<dbReference type="PANTHER" id="PTHR24305">
    <property type="entry name" value="CYTOCHROME P450"/>
    <property type="match status" value="1"/>
</dbReference>
<gene>
    <name evidence="7" type="ORF">BS50DRAFT_604070</name>
</gene>
<dbReference type="InterPro" id="IPR002403">
    <property type="entry name" value="Cyt_P450_E_grp-IV"/>
</dbReference>
<dbReference type="InterPro" id="IPR050121">
    <property type="entry name" value="Cytochrome_P450_monoxygenase"/>
</dbReference>
<evidence type="ECO:0000256" key="2">
    <source>
        <dbReference type="ARBA" id="ARBA00010617"/>
    </source>
</evidence>
<dbReference type="PRINTS" id="PR00465">
    <property type="entry name" value="EP450IV"/>
</dbReference>
<dbReference type="InterPro" id="IPR001128">
    <property type="entry name" value="Cyt_P450"/>
</dbReference>
<dbReference type="Pfam" id="PF00067">
    <property type="entry name" value="p450"/>
    <property type="match status" value="1"/>
</dbReference>
<name>A0A2T2N899_CORCC</name>
<dbReference type="GO" id="GO:0020037">
    <property type="term" value="F:heme binding"/>
    <property type="evidence" value="ECO:0007669"/>
    <property type="project" value="InterPro"/>
</dbReference>
<evidence type="ECO:0000313" key="8">
    <source>
        <dbReference type="Proteomes" id="UP000240883"/>
    </source>
</evidence>
<dbReference type="InterPro" id="IPR036396">
    <property type="entry name" value="Cyt_P450_sf"/>
</dbReference>
<keyword evidence="3 6" id="KW-0349">Heme</keyword>
<evidence type="ECO:0000256" key="5">
    <source>
        <dbReference type="ARBA" id="ARBA00023004"/>
    </source>
</evidence>
<dbReference type="SUPFAM" id="SSF48264">
    <property type="entry name" value="Cytochrome P450"/>
    <property type="match status" value="1"/>
</dbReference>
<dbReference type="CDD" id="cd11058">
    <property type="entry name" value="CYP60B-like"/>
    <property type="match status" value="1"/>
</dbReference>
<keyword evidence="5 6" id="KW-0408">Iron</keyword>
<sequence length="497" mass="57291">MITSSSLNFFLSILLLAISASVIRVIYNLFLHPLHSFPGPLLARSFFLVSQIQRINGRYHLWLHELHTRYGPVVRVTPNQISTIEPEAWKEIYGHKASNLQKDWAFYGPDAFGSPTGIIRADNVAHSRQRKLVSPAFSDRALQSQEQILKRYAVLLASQLKEKSKRDEPIDMVRWYNFTTFDIMADLTFGDSLKLLENSEYTPWVTNTFGSVKMIVLGSLGREWPLFSKIVNRLIPAKTKEERDRHMRYTVERLEKRLARKTDRPDIWTHVMKYADSEENESKGLHPMEMQSNASTFMFAGTETTATELSGLTYFLLKNPEKLQRLTKEVRDAFPTYDYINMNVLPKLPYLCACIEEGLRIYPPVSIGLPRRTPQGGAQVGCNWFPSGVVMSVPQYAAYHSPLNFKDPDSFVPERWLPEGESEYSSDRKEVLQPFLYGPRNCLGKNLAYHELRLILATTVWHFDLELCPESDGWPDQQQYLLWVKGPLFCRLRSVRG</sequence>
<evidence type="ECO:0000256" key="6">
    <source>
        <dbReference type="PIRSR" id="PIRSR602403-1"/>
    </source>
</evidence>
<accession>A0A2T2N899</accession>
<dbReference type="Proteomes" id="UP000240883">
    <property type="component" value="Unassembled WGS sequence"/>
</dbReference>
<dbReference type="EMBL" id="KZ678144">
    <property type="protein sequence ID" value="PSN61466.1"/>
    <property type="molecule type" value="Genomic_DNA"/>
</dbReference>
<feature type="binding site" description="axial binding residue" evidence="6">
    <location>
        <position position="442"/>
    </location>
    <ligand>
        <name>heme</name>
        <dbReference type="ChEBI" id="CHEBI:30413"/>
    </ligand>
    <ligandPart>
        <name>Fe</name>
        <dbReference type="ChEBI" id="CHEBI:18248"/>
    </ligandPart>
</feature>
<proteinExistence type="inferred from homology"/>
<dbReference type="Gene3D" id="1.10.630.10">
    <property type="entry name" value="Cytochrome P450"/>
    <property type="match status" value="1"/>
</dbReference>
<dbReference type="AlphaFoldDB" id="A0A2T2N899"/>
<protein>
    <submittedName>
        <fullName evidence="7">Cytochrome P450</fullName>
    </submittedName>
</protein>
<dbReference type="GO" id="GO:0016705">
    <property type="term" value="F:oxidoreductase activity, acting on paired donors, with incorporation or reduction of molecular oxygen"/>
    <property type="evidence" value="ECO:0007669"/>
    <property type="project" value="InterPro"/>
</dbReference>
<dbReference type="GO" id="GO:0005506">
    <property type="term" value="F:iron ion binding"/>
    <property type="evidence" value="ECO:0007669"/>
    <property type="project" value="InterPro"/>
</dbReference>
<comment type="cofactor">
    <cofactor evidence="1 6">
        <name>heme</name>
        <dbReference type="ChEBI" id="CHEBI:30413"/>
    </cofactor>
</comment>
<dbReference type="STRING" id="1448308.A0A2T2N899"/>
<keyword evidence="4 6" id="KW-0479">Metal-binding</keyword>
<evidence type="ECO:0000313" key="7">
    <source>
        <dbReference type="EMBL" id="PSN61466.1"/>
    </source>
</evidence>
<comment type="similarity">
    <text evidence="2">Belongs to the cytochrome P450 family.</text>
</comment>